<dbReference type="Proteomes" id="UP000543836">
    <property type="component" value="Unassembled WGS sequence"/>
</dbReference>
<sequence length="199" mass="20722">MTIEALLPLILFALVSTITPGAATTIATASGAHFGFRRSIPIIAGCAVGLGSVACAAAAGLGGLLMALPALQIVMKTLGSLYLIWLALRISRSGPPRLGGDMAKPAGFIAGIWMLWYNPKGWAMTIAAAASFATLASDSATLAIVFGLTFCLVAAFSLSIWCAAGQLLGRLLKTPLQWRALNFFLACLLVISIIPMWRG</sequence>
<comment type="caution">
    <text evidence="7">The sequence shown here is derived from an EMBL/GenBank/DDBJ whole genome shotgun (WGS) entry which is preliminary data.</text>
</comment>
<feature type="transmembrane region" description="Helical" evidence="6">
    <location>
        <begin position="67"/>
        <end position="88"/>
    </location>
</feature>
<feature type="transmembrane region" description="Helical" evidence="6">
    <location>
        <begin position="142"/>
        <end position="168"/>
    </location>
</feature>
<accession>A0A7W7EL21</accession>
<evidence type="ECO:0000256" key="3">
    <source>
        <dbReference type="ARBA" id="ARBA00022692"/>
    </source>
</evidence>
<feature type="transmembrane region" description="Helical" evidence="6">
    <location>
        <begin position="6"/>
        <end position="28"/>
    </location>
</feature>
<dbReference type="AlphaFoldDB" id="A0A7W7EL21"/>
<evidence type="ECO:0000313" key="7">
    <source>
        <dbReference type="EMBL" id="MBB4569521.1"/>
    </source>
</evidence>
<reference evidence="7 8" key="1">
    <citation type="submission" date="2020-08" db="EMBL/GenBank/DDBJ databases">
        <title>Genomic Encyclopedia of Type Strains, Phase IV (KMG-V): Genome sequencing to study the core and pangenomes of soil and plant-associated prokaryotes.</title>
        <authorList>
            <person name="Whitman W."/>
        </authorList>
    </citation>
    <scope>NUCLEOTIDE SEQUENCE [LARGE SCALE GENOMIC DNA]</scope>
    <source>
        <strain evidence="7 8">SEMIA 492</strain>
    </source>
</reference>
<keyword evidence="3 6" id="KW-0812">Transmembrane</keyword>
<dbReference type="GO" id="GO:0015171">
    <property type="term" value="F:amino acid transmembrane transporter activity"/>
    <property type="evidence" value="ECO:0007669"/>
    <property type="project" value="TreeGrafter"/>
</dbReference>
<evidence type="ECO:0000256" key="1">
    <source>
        <dbReference type="ARBA" id="ARBA00004651"/>
    </source>
</evidence>
<feature type="transmembrane region" description="Helical" evidence="6">
    <location>
        <begin position="108"/>
        <end position="136"/>
    </location>
</feature>
<dbReference type="OrthoDB" id="9812084at2"/>
<keyword evidence="8" id="KW-1185">Reference proteome</keyword>
<dbReference type="InterPro" id="IPR001123">
    <property type="entry name" value="LeuE-type"/>
</dbReference>
<dbReference type="GO" id="GO:0033228">
    <property type="term" value="P:cysteine export across plasma membrane"/>
    <property type="evidence" value="ECO:0007669"/>
    <property type="project" value="TreeGrafter"/>
</dbReference>
<keyword evidence="2" id="KW-1003">Cell membrane</keyword>
<keyword evidence="5 6" id="KW-0472">Membrane</keyword>
<dbReference type="RefSeq" id="WP_028753248.1">
    <property type="nucleotide sequence ID" value="NZ_JACIIG010000009.1"/>
</dbReference>
<evidence type="ECO:0000256" key="4">
    <source>
        <dbReference type="ARBA" id="ARBA00022989"/>
    </source>
</evidence>
<proteinExistence type="predicted"/>
<comment type="subcellular location">
    <subcellularLocation>
        <location evidence="1">Cell membrane</location>
        <topology evidence="1">Multi-pass membrane protein</topology>
    </subcellularLocation>
</comment>
<evidence type="ECO:0000256" key="6">
    <source>
        <dbReference type="SAM" id="Phobius"/>
    </source>
</evidence>
<feature type="transmembrane region" description="Helical" evidence="6">
    <location>
        <begin position="40"/>
        <end position="61"/>
    </location>
</feature>
<name>A0A7W7EL21_9HYPH</name>
<organism evidence="7 8">
    <name type="scientific">Rhizobium leucaenae</name>
    <dbReference type="NCBI Taxonomy" id="29450"/>
    <lineage>
        <taxon>Bacteria</taxon>
        <taxon>Pseudomonadati</taxon>
        <taxon>Pseudomonadota</taxon>
        <taxon>Alphaproteobacteria</taxon>
        <taxon>Hyphomicrobiales</taxon>
        <taxon>Rhizobiaceae</taxon>
        <taxon>Rhizobium/Agrobacterium group</taxon>
        <taxon>Rhizobium</taxon>
    </lineage>
</organism>
<protein>
    <submittedName>
        <fullName evidence="7">Threonine/homoserine/homoserine lactone efflux protein</fullName>
    </submittedName>
</protein>
<dbReference type="PANTHER" id="PTHR30086:SF20">
    <property type="entry name" value="ARGININE EXPORTER PROTEIN ARGO-RELATED"/>
    <property type="match status" value="1"/>
</dbReference>
<dbReference type="GO" id="GO:0005886">
    <property type="term" value="C:plasma membrane"/>
    <property type="evidence" value="ECO:0007669"/>
    <property type="project" value="UniProtKB-SubCell"/>
</dbReference>
<evidence type="ECO:0000256" key="2">
    <source>
        <dbReference type="ARBA" id="ARBA00022475"/>
    </source>
</evidence>
<feature type="transmembrane region" description="Helical" evidence="6">
    <location>
        <begin position="180"/>
        <end position="197"/>
    </location>
</feature>
<evidence type="ECO:0000256" key="5">
    <source>
        <dbReference type="ARBA" id="ARBA00023136"/>
    </source>
</evidence>
<dbReference type="PANTHER" id="PTHR30086">
    <property type="entry name" value="ARGININE EXPORTER PROTEIN ARGO"/>
    <property type="match status" value="1"/>
</dbReference>
<evidence type="ECO:0000313" key="8">
    <source>
        <dbReference type="Proteomes" id="UP000543836"/>
    </source>
</evidence>
<gene>
    <name evidence="7" type="ORF">GGE60_003645</name>
</gene>
<keyword evidence="4 6" id="KW-1133">Transmembrane helix</keyword>
<dbReference type="Pfam" id="PF01810">
    <property type="entry name" value="LysE"/>
    <property type="match status" value="1"/>
</dbReference>
<dbReference type="EMBL" id="JACIIG010000009">
    <property type="protein sequence ID" value="MBB4569521.1"/>
    <property type="molecule type" value="Genomic_DNA"/>
</dbReference>